<keyword evidence="4" id="KW-1185">Reference proteome</keyword>
<protein>
    <recommendedName>
        <fullName evidence="5">Gliding motility-associated C-terminal domain-containing protein</fullName>
    </recommendedName>
</protein>
<dbReference type="InterPro" id="IPR026341">
    <property type="entry name" value="T9SS_type_B"/>
</dbReference>
<dbReference type="RefSeq" id="WP_121933804.1">
    <property type="nucleotide sequence ID" value="NZ_RDOJ01000003.1"/>
</dbReference>
<accession>A0A3L9MGW4</accession>
<feature type="signal peptide" evidence="2">
    <location>
        <begin position="1"/>
        <end position="19"/>
    </location>
</feature>
<evidence type="ECO:0000256" key="1">
    <source>
        <dbReference type="SAM" id="Coils"/>
    </source>
</evidence>
<comment type="caution">
    <text evidence="3">The sequence shown here is derived from an EMBL/GenBank/DDBJ whole genome shotgun (WGS) entry which is preliminary data.</text>
</comment>
<feature type="chain" id="PRO_5018330501" description="Gliding motility-associated C-terminal domain-containing protein" evidence="2">
    <location>
        <begin position="20"/>
        <end position="1474"/>
    </location>
</feature>
<feature type="coiled-coil region" evidence="1">
    <location>
        <begin position="914"/>
        <end position="941"/>
    </location>
</feature>
<reference evidence="3 4" key="1">
    <citation type="submission" date="2018-10" db="EMBL/GenBank/DDBJ databases">
        <authorList>
            <person name="Chen X."/>
        </authorList>
    </citation>
    <scope>NUCLEOTIDE SEQUENCE [LARGE SCALE GENOMIC DNA]</scope>
    <source>
        <strain evidence="3 4">YIM 102668</strain>
    </source>
</reference>
<dbReference type="Proteomes" id="UP000275348">
    <property type="component" value="Unassembled WGS sequence"/>
</dbReference>
<organism evidence="3 4">
    <name type="scientific">Faecalibacter macacae</name>
    <dbReference type="NCBI Taxonomy" id="1859289"/>
    <lineage>
        <taxon>Bacteria</taxon>
        <taxon>Pseudomonadati</taxon>
        <taxon>Bacteroidota</taxon>
        <taxon>Flavobacteriia</taxon>
        <taxon>Flavobacteriales</taxon>
        <taxon>Weeksellaceae</taxon>
        <taxon>Faecalibacter</taxon>
    </lineage>
</organism>
<dbReference type="NCBIfam" id="TIGR04131">
    <property type="entry name" value="Bac_Flav_CTERM"/>
    <property type="match status" value="1"/>
</dbReference>
<dbReference type="EMBL" id="RDOJ01000003">
    <property type="protein sequence ID" value="RLZ11995.1"/>
    <property type="molecule type" value="Genomic_DNA"/>
</dbReference>
<evidence type="ECO:0008006" key="5">
    <source>
        <dbReference type="Google" id="ProtNLM"/>
    </source>
</evidence>
<keyword evidence="2" id="KW-0732">Signal</keyword>
<keyword evidence="1" id="KW-0175">Coiled coil</keyword>
<gene>
    <name evidence="3" type="ORF">EAH69_03545</name>
</gene>
<evidence type="ECO:0000256" key="2">
    <source>
        <dbReference type="SAM" id="SignalP"/>
    </source>
</evidence>
<evidence type="ECO:0000313" key="4">
    <source>
        <dbReference type="Proteomes" id="UP000275348"/>
    </source>
</evidence>
<dbReference type="Pfam" id="PF13585">
    <property type="entry name" value="CHU_C"/>
    <property type="match status" value="1"/>
</dbReference>
<dbReference type="OrthoDB" id="9765926at2"/>
<evidence type="ECO:0000313" key="3">
    <source>
        <dbReference type="EMBL" id="RLZ11995.1"/>
    </source>
</evidence>
<sequence>MTKLYFVILLNLFLSTVLSQTCQYTKDHNNNYGITHITCDYDFNNSCIRINSEFPAITNSNQYQSPQKIAYNPIGSYNEGISINAEGDDKFIKRINFSEIGNKPFLFHFYGKIRSSLIISTNGMISFREDINEGDYNSANLNNLPLPNNLLPQDAIFGSYQDLIFNKEDDSDIYYYTIGEYPCRKLVINYYKAKQLTKDNIDNTSTFQIILNERTSIIEINIETKPEPKPDMPHKASLIGINDSGMNGIAVPGRNTGNWSANLESYIFIPNGEVLYPVNTIWTNNIDDAVLESKNIEVCEIRPSIYTATATYKYNDDESFTINQQHQITIDNQFPLPKNYNEVICSENVVLSQSNYYSVLNYQSDHRYFKYKFYLNKNDAEINNSNYLPIQQNLEPNRIYYVRIENISDQNCFGIAILNFSNYIDLPNQVNVCDIKNDNIETNYKLENLNCQLFSNLNNVTNIRYYLNGQENEITEINLTKDTKLRVKYDLPYCTNNLSEEISINFVKSPQLIKSEIDFESYEEYFDIITNINPIYNEPFNWEKELEKRNIKLSNDTNIITVKAFKTYQNAIAGSRELHIIEEGEPDKDYRYKLYLRVENSNQNCSYRCYNIVEVNARVKFRRIILNINDTDLDSPEDNPLIYDTEIANIYLCLTENNYNRNLLNDAKKIIKITSPGLSFNNLDISFHLDYDSANDINNKGILDHNVIINGQNTTRYYIRFATKNNNEFVVVVLEYTITPPKPILENVDICVDYAIQEKQIDLSEIVINLLPVDILNISPSPLIDFFADENATIPITNLNLNRNYQTIWIKIRYTQTETDCEQINPLNIRIYSNQGILKSFTNVDIYCDNNFDQYEDIDLESYLNEFVTIPQNYDFKFYKNYDFNTNKYQDEIEEFNTYRVSESHKIYVSIIEKNSLIECYQKLEIQLNFLTNQRPQINLEDEANLFLCNVVELPHVIFNLDDSINQLYLESNNLPFENLITSVKYYEVMEDAIEGNENFINDWKQYKQLAFIPTTTIYARYESIHGCYSIAPVHLNILASIKLFDDTEIEVCDNNLDGIFQFNFREWINERTKDNDTNNDLLTDPLINKYANYRIYLNQKDVDAGKYLTDEQEINFHLDPNLNTTIILESLIEGGCRDRIAVRIKYKFNDKFTFDLDPICDNENDNIEPIDITQFELNFNNKEFKYYKTLDDLNNDVNQIENPTDYYHDFTISNKIYFKIAENGNNCPDLGIINLTLLDSPIFEIQDYRICPETSIIINPNLLNSEIYTYNWFNDKNEEISQDSTLIISSPGKYKLIVTARNGCSYTEEFNIQNFELPEIKQIIYNQNSATIIASGNGTILYSIDNINWQTSNIFDNLLPGIHNFYVKIENENCVVGPFDGVIPNIPNTISPNGDSINDFWVIKNLHVFNGQSAKLEIFDRFGFKLFSQESSTEFNWNGKKDGKPLPSTSYWYIIELPDGRKYTGYINVINKY</sequence>
<name>A0A3L9MGW4_9FLAO</name>
<proteinExistence type="predicted"/>